<comment type="caution">
    <text evidence="2">The sequence shown here is derived from an EMBL/GenBank/DDBJ whole genome shotgun (WGS) entry which is preliminary data.</text>
</comment>
<sequence>MMNIQSNYKRTEAGTRELTQRQLKINARTRTLLLLLEKDDIKQLSIDASNKIANAENFQTLLDLGLIYDTTTDQPTTLMSINEIASHKAESNSQRHLSDDLATEPTNNNTQPKPNFLSKVSRTLSQVNEALQSERVERKLSSTEIASKANFEAQPDKVVENETVQSMSAEIKMSEPAKQRSKTIEPVSPFKAPTPIPPKPEPLAEEKSSVATIGFEEVKSLMQQTLQQYCGLMAKALIVAIGNAENTHQLRQYQSKWLTSLFETRIGRQQLNELLSVINASLEHVDHNQLAS</sequence>
<dbReference type="AlphaFoldDB" id="A0A9X1WXJ0"/>
<dbReference type="RefSeq" id="WP_241571785.1">
    <property type="nucleotide sequence ID" value="NZ_JAKUML010000011.1"/>
</dbReference>
<gene>
    <name evidence="2" type="ORF">MKI79_07895</name>
</gene>
<organism evidence="2 3">
    <name type="scientific">Acinetobacter sedimenti</name>
    <dbReference type="NCBI Taxonomy" id="2919922"/>
    <lineage>
        <taxon>Bacteria</taxon>
        <taxon>Pseudomonadati</taxon>
        <taxon>Pseudomonadota</taxon>
        <taxon>Gammaproteobacteria</taxon>
        <taxon>Moraxellales</taxon>
        <taxon>Moraxellaceae</taxon>
        <taxon>Acinetobacter</taxon>
    </lineage>
</organism>
<dbReference type="EMBL" id="JAKUML010000011">
    <property type="protein sequence ID" value="MCJ8146821.1"/>
    <property type="molecule type" value="Genomic_DNA"/>
</dbReference>
<name>A0A9X1WXJ0_9GAMM</name>
<feature type="region of interest" description="Disordered" evidence="1">
    <location>
        <begin position="87"/>
        <end position="115"/>
    </location>
</feature>
<evidence type="ECO:0000313" key="3">
    <source>
        <dbReference type="Proteomes" id="UP001139701"/>
    </source>
</evidence>
<evidence type="ECO:0000256" key="1">
    <source>
        <dbReference type="SAM" id="MobiDB-lite"/>
    </source>
</evidence>
<keyword evidence="3" id="KW-1185">Reference proteome</keyword>
<dbReference type="Proteomes" id="UP001139701">
    <property type="component" value="Unassembled WGS sequence"/>
</dbReference>
<feature type="compositionally biased region" description="Polar residues" evidence="1">
    <location>
        <begin position="104"/>
        <end position="115"/>
    </location>
</feature>
<accession>A0A9X1WXJ0</accession>
<proteinExistence type="predicted"/>
<reference evidence="2" key="1">
    <citation type="submission" date="2022-02" db="EMBL/GenBank/DDBJ databases">
        <title>Acinetobacter A3.8 sp. nov., isolated from Sediment (Zhairuo Island).</title>
        <authorList>
            <person name="Zheng K."/>
        </authorList>
    </citation>
    <scope>NUCLEOTIDE SEQUENCE</scope>
    <source>
        <strain evidence="2">A3.8</strain>
    </source>
</reference>
<feature type="compositionally biased region" description="Pro residues" evidence="1">
    <location>
        <begin position="192"/>
        <end position="201"/>
    </location>
</feature>
<evidence type="ECO:0000313" key="2">
    <source>
        <dbReference type="EMBL" id="MCJ8146821.1"/>
    </source>
</evidence>
<protein>
    <submittedName>
        <fullName evidence="2">Uncharacterized protein</fullName>
    </submittedName>
</protein>
<feature type="region of interest" description="Disordered" evidence="1">
    <location>
        <begin position="172"/>
        <end position="204"/>
    </location>
</feature>